<keyword evidence="2" id="KW-0808">Transferase</keyword>
<feature type="domain" description="N-acetyltransferase" evidence="1">
    <location>
        <begin position="9"/>
        <end position="156"/>
    </location>
</feature>
<dbReference type="PANTHER" id="PTHR43617">
    <property type="entry name" value="L-AMINO ACID N-ACETYLTRANSFERASE"/>
    <property type="match status" value="1"/>
</dbReference>
<dbReference type="Proteomes" id="UP000561181">
    <property type="component" value="Unassembled WGS sequence"/>
</dbReference>
<keyword evidence="3" id="KW-1185">Reference proteome</keyword>
<accession>A0A848QSH3</accession>
<organism evidence="2 3">
    <name type="scientific">Pontixanthobacter rizhaonensis</name>
    <dbReference type="NCBI Taxonomy" id="2730337"/>
    <lineage>
        <taxon>Bacteria</taxon>
        <taxon>Pseudomonadati</taxon>
        <taxon>Pseudomonadota</taxon>
        <taxon>Alphaproteobacteria</taxon>
        <taxon>Sphingomonadales</taxon>
        <taxon>Erythrobacteraceae</taxon>
        <taxon>Pontixanthobacter</taxon>
    </lineage>
</organism>
<evidence type="ECO:0000313" key="2">
    <source>
        <dbReference type="EMBL" id="NMW32446.1"/>
    </source>
</evidence>
<dbReference type="AlphaFoldDB" id="A0A848QSH3"/>
<protein>
    <submittedName>
        <fullName evidence="2">N-acetyltransferase</fullName>
    </submittedName>
</protein>
<dbReference type="SUPFAM" id="SSF55729">
    <property type="entry name" value="Acyl-CoA N-acyltransferases (Nat)"/>
    <property type="match status" value="1"/>
</dbReference>
<proteinExistence type="predicted"/>
<evidence type="ECO:0000313" key="3">
    <source>
        <dbReference type="Proteomes" id="UP000561181"/>
    </source>
</evidence>
<sequence length="172" mass="18901">MTKTATHEIAIRHEQPEDVNAIYALTEAAFRTMPFSDGDEHHLVNGLRNDGDLTLSLVAESNDKAIIGHIAFSPVTISDGTQNWYGLGPISVIPLKQSFGIGSALVNRGIAEMEQRGARGIILLGSPEYYSRFGFEHDPELQYPGPPAEYFQRLVISGDRPSGIVQYAKAFR</sequence>
<gene>
    <name evidence="2" type="ORF">HKD42_10270</name>
</gene>
<name>A0A848QSH3_9SPHN</name>
<evidence type="ECO:0000259" key="1">
    <source>
        <dbReference type="PROSITE" id="PS51186"/>
    </source>
</evidence>
<dbReference type="Gene3D" id="3.40.630.30">
    <property type="match status" value="1"/>
</dbReference>
<dbReference type="InterPro" id="IPR016181">
    <property type="entry name" value="Acyl_CoA_acyltransferase"/>
</dbReference>
<reference evidence="2 3" key="1">
    <citation type="submission" date="2020-04" db="EMBL/GenBank/DDBJ databases">
        <authorList>
            <person name="Liu A."/>
        </authorList>
    </citation>
    <scope>NUCLEOTIDE SEQUENCE [LARGE SCALE GENOMIC DNA]</scope>
    <source>
        <strain evidence="2 3">RZ02</strain>
    </source>
</reference>
<dbReference type="Pfam" id="PF13527">
    <property type="entry name" value="Acetyltransf_9"/>
    <property type="match status" value="1"/>
</dbReference>
<comment type="caution">
    <text evidence="2">The sequence shown here is derived from an EMBL/GenBank/DDBJ whole genome shotgun (WGS) entry which is preliminary data.</text>
</comment>
<dbReference type="EMBL" id="JABCRE010000003">
    <property type="protein sequence ID" value="NMW32446.1"/>
    <property type="molecule type" value="Genomic_DNA"/>
</dbReference>
<dbReference type="CDD" id="cd04301">
    <property type="entry name" value="NAT_SF"/>
    <property type="match status" value="1"/>
</dbReference>
<dbReference type="PROSITE" id="PS51186">
    <property type="entry name" value="GNAT"/>
    <property type="match status" value="1"/>
</dbReference>
<dbReference type="RefSeq" id="WP_170013050.1">
    <property type="nucleotide sequence ID" value="NZ_JABCRE010000003.1"/>
</dbReference>
<dbReference type="InterPro" id="IPR000182">
    <property type="entry name" value="GNAT_dom"/>
</dbReference>
<dbReference type="InterPro" id="IPR050276">
    <property type="entry name" value="MshD_Acetyltransferase"/>
</dbReference>
<dbReference type="GO" id="GO:0016747">
    <property type="term" value="F:acyltransferase activity, transferring groups other than amino-acyl groups"/>
    <property type="evidence" value="ECO:0007669"/>
    <property type="project" value="InterPro"/>
</dbReference>
<dbReference type="PANTHER" id="PTHR43617:SF2">
    <property type="entry name" value="UPF0039 PROTEIN SLL0451"/>
    <property type="match status" value="1"/>
</dbReference>